<dbReference type="InterPro" id="IPR018707">
    <property type="entry name" value="LpxR"/>
</dbReference>
<proteinExistence type="predicted"/>
<evidence type="ECO:0000313" key="2">
    <source>
        <dbReference type="Proteomes" id="UP000327424"/>
    </source>
</evidence>
<accession>A0A5J6WL39</accession>
<evidence type="ECO:0000313" key="1">
    <source>
        <dbReference type="EMBL" id="QFI38876.1"/>
    </source>
</evidence>
<dbReference type="Gene3D" id="2.40.128.140">
    <property type="entry name" value="Outer membrane protein"/>
    <property type="match status" value="1"/>
</dbReference>
<keyword evidence="2" id="KW-1185">Reference proteome</keyword>
<name>A0A5J6WL39_MORMI</name>
<dbReference type="Proteomes" id="UP000327424">
    <property type="component" value="Chromosome"/>
</dbReference>
<protein>
    <submittedName>
        <fullName evidence="1">DUF2219 family protein</fullName>
    </submittedName>
</protein>
<dbReference type="EMBL" id="CP044399">
    <property type="protein sequence ID" value="QFI38876.1"/>
    <property type="molecule type" value="Genomic_DNA"/>
</dbReference>
<reference evidence="1 2" key="1">
    <citation type="submission" date="2019-09" db="EMBL/GenBank/DDBJ databases">
        <title>Hybrid Assembly of the complete Genome of the Deep-Sea Bacterium Moritella marina from long Nanopore and Illumina reads.</title>
        <authorList>
            <person name="Magin S."/>
            <person name="Georgoulis A."/>
            <person name="Papadimitriou K."/>
            <person name="Iliakis G."/>
            <person name="Vorgias C.E."/>
        </authorList>
    </citation>
    <scope>NUCLEOTIDE SEQUENCE [LARGE SCALE GENOMIC DNA]</scope>
    <source>
        <strain evidence="1 2">MP-1</strain>
    </source>
</reference>
<dbReference type="OrthoDB" id="9776275at2"/>
<dbReference type="Pfam" id="PF09982">
    <property type="entry name" value="LpxR"/>
    <property type="match status" value="1"/>
</dbReference>
<dbReference type="AlphaFoldDB" id="A0A5J6WL39"/>
<dbReference type="InterPro" id="IPR037107">
    <property type="entry name" value="Put_OMP_sf"/>
</dbReference>
<organism evidence="1 2">
    <name type="scientific">Moritella marina ATCC 15381</name>
    <dbReference type="NCBI Taxonomy" id="1202962"/>
    <lineage>
        <taxon>Bacteria</taxon>
        <taxon>Pseudomonadati</taxon>
        <taxon>Pseudomonadota</taxon>
        <taxon>Gammaproteobacteria</taxon>
        <taxon>Alteromonadales</taxon>
        <taxon>Moritellaceae</taxon>
        <taxon>Moritella</taxon>
    </lineage>
</organism>
<gene>
    <name evidence="1" type="ORF">FR932_13945</name>
</gene>
<sequence length="108" mass="11857">MGAANISTEQPFSPGMIGASDSAWLIFTGIEARYRFNDMTIEGERANITSPNDYQLTLEHWQSSAVFGAVWYNKHAGLSITLAAKTPDYEEAQSTLYGNVALSLFAFL</sequence>
<dbReference type="RefSeq" id="WP_019441515.1">
    <property type="nucleotide sequence ID" value="NZ_ALOE01000019.1"/>
</dbReference>
<dbReference type="KEGG" id="mmaa:FR932_13945"/>